<evidence type="ECO:0000313" key="1">
    <source>
        <dbReference type="EMBL" id="KPM09052.1"/>
    </source>
</evidence>
<dbReference type="OrthoDB" id="408631at2759"/>
<name>A0A132ADK0_SARSC</name>
<dbReference type="AlphaFoldDB" id="A0A132ADK0"/>
<dbReference type="VEuPathDB" id="VectorBase:SSCA002478"/>
<sequence length="305" mass="35008">MDPKTNKLFQRALMQGVQNIWNIGTYGINEKSVKFLMEDSNCDETVSSKRDVKACIQQQRIQPIVFLEGQQYLIDIFPVPFSPDFNPLTKELHSKTKTMTAESRFNDSLLESLFQNWNIFTKNHDMETETTETPMITTPPVPSKLIEMIQSRRRKRNDEILTNGLDSDESIKLCRLIKMYRIQSRLKKSSSENLASIALYRIDPKVLVNLLEEVSFAFGTKTNWLENLERDTMNLWSAFITNGLAGLRSLGSSMKDYDPNTSTSSLSVGEKIDLINIGQKSEEENRSETSVKTIQWNELCRGTNR</sequence>
<gene>
    <name evidence="1" type="ORF">QR98_0075820</name>
</gene>
<dbReference type="EMBL" id="JXLN01013060">
    <property type="protein sequence ID" value="KPM09052.1"/>
    <property type="molecule type" value="Genomic_DNA"/>
</dbReference>
<dbReference type="InterPro" id="IPR029058">
    <property type="entry name" value="AB_hydrolase_fold"/>
</dbReference>
<reference evidence="1 2" key="1">
    <citation type="journal article" date="2015" name="Parasit. Vectors">
        <title>Draft genome of the scabies mite.</title>
        <authorList>
            <person name="Rider S.D.Jr."/>
            <person name="Morgan M.S."/>
            <person name="Arlian L.G."/>
        </authorList>
    </citation>
    <scope>NUCLEOTIDE SEQUENCE [LARGE SCALE GENOMIC DNA]</scope>
    <source>
        <strain evidence="1">Arlian Lab</strain>
    </source>
</reference>
<evidence type="ECO:0000313" key="2">
    <source>
        <dbReference type="Proteomes" id="UP000616769"/>
    </source>
</evidence>
<accession>A0A132ADK0</accession>
<comment type="caution">
    <text evidence="1">The sequence shown here is derived from an EMBL/GenBank/DDBJ whole genome shotgun (WGS) entry which is preliminary data.</text>
</comment>
<proteinExistence type="predicted"/>
<organism evidence="1 2">
    <name type="scientific">Sarcoptes scabiei</name>
    <name type="common">Itch mite</name>
    <name type="synonym">Acarus scabiei</name>
    <dbReference type="NCBI Taxonomy" id="52283"/>
    <lineage>
        <taxon>Eukaryota</taxon>
        <taxon>Metazoa</taxon>
        <taxon>Ecdysozoa</taxon>
        <taxon>Arthropoda</taxon>
        <taxon>Chelicerata</taxon>
        <taxon>Arachnida</taxon>
        <taxon>Acari</taxon>
        <taxon>Acariformes</taxon>
        <taxon>Sarcoptiformes</taxon>
        <taxon>Astigmata</taxon>
        <taxon>Psoroptidia</taxon>
        <taxon>Sarcoptoidea</taxon>
        <taxon>Sarcoptidae</taxon>
        <taxon>Sarcoptinae</taxon>
        <taxon>Sarcoptes</taxon>
    </lineage>
</organism>
<dbReference type="Proteomes" id="UP000616769">
    <property type="component" value="Unassembled WGS sequence"/>
</dbReference>
<dbReference type="Gene3D" id="3.40.50.1820">
    <property type="entry name" value="alpha/beta hydrolase"/>
    <property type="match status" value="1"/>
</dbReference>
<protein>
    <submittedName>
        <fullName evidence="1">Uncharacterized protein</fullName>
    </submittedName>
</protein>